<comment type="caution">
    <text evidence="2">The sequence shown here is derived from an EMBL/GenBank/DDBJ whole genome shotgun (WGS) entry which is preliminary data.</text>
</comment>
<dbReference type="PANTHER" id="PTHR42791">
    <property type="entry name" value="GNAT FAMILY ACETYLTRANSFERASE"/>
    <property type="match status" value="1"/>
</dbReference>
<dbReference type="GO" id="GO:0016747">
    <property type="term" value="F:acyltransferase activity, transferring groups other than amino-acyl groups"/>
    <property type="evidence" value="ECO:0007669"/>
    <property type="project" value="InterPro"/>
</dbReference>
<accession>A0A1Y5EUF9</accession>
<dbReference type="Proteomes" id="UP000243053">
    <property type="component" value="Unassembled WGS sequence"/>
</dbReference>
<dbReference type="AlphaFoldDB" id="A0A1Y5EUF9"/>
<dbReference type="InterPro" id="IPR016181">
    <property type="entry name" value="Acyl_CoA_acyltransferase"/>
</dbReference>
<dbReference type="Gene3D" id="3.40.630.30">
    <property type="match status" value="1"/>
</dbReference>
<dbReference type="InterPro" id="IPR052523">
    <property type="entry name" value="Trichothecene_AcTrans"/>
</dbReference>
<dbReference type="CDD" id="cd04301">
    <property type="entry name" value="NAT_SF"/>
    <property type="match status" value="1"/>
</dbReference>
<dbReference type="SUPFAM" id="SSF55729">
    <property type="entry name" value="Acyl-CoA N-acyltransferases (Nat)"/>
    <property type="match status" value="1"/>
</dbReference>
<name>A0A1Y5EUF9_COLPS</name>
<dbReference type="InterPro" id="IPR000182">
    <property type="entry name" value="GNAT_dom"/>
</dbReference>
<dbReference type="PROSITE" id="PS51186">
    <property type="entry name" value="GNAT"/>
    <property type="match status" value="1"/>
</dbReference>
<proteinExistence type="predicted"/>
<gene>
    <name evidence="2" type="ORF">A9Q75_00215</name>
</gene>
<feature type="domain" description="N-acetyltransferase" evidence="1">
    <location>
        <begin position="7"/>
        <end position="204"/>
    </location>
</feature>
<evidence type="ECO:0000313" key="2">
    <source>
        <dbReference type="EMBL" id="OUR85086.1"/>
    </source>
</evidence>
<evidence type="ECO:0000313" key="3">
    <source>
        <dbReference type="Proteomes" id="UP000243053"/>
    </source>
</evidence>
<dbReference type="PANTHER" id="PTHR42791:SF1">
    <property type="entry name" value="N-ACETYLTRANSFERASE DOMAIN-CONTAINING PROTEIN"/>
    <property type="match status" value="1"/>
</dbReference>
<sequence>MKSHLIMNIFPIKETDLVEAAEILGSSFKNYEVMRYLFDDSGDNYEAHITEFFLSFYQFGLANRWPCYGVKVNNLWVAVALGYNSSELEIVKGSDDVLTEFYKKISPQASRRIEQYEQQADAAHPKSAHFFIDSIGTHPHHQGKGYAKALILKYQDLSKSHAHSTGVGLNTESDNNINFYQYLGYEVQNRQNIGSLTSWSLFRADD</sequence>
<protein>
    <recommendedName>
        <fullName evidence="1">N-acetyltransferase domain-containing protein</fullName>
    </recommendedName>
</protein>
<reference evidence="3" key="1">
    <citation type="journal article" date="2017" name="Proc. Natl. Acad. Sci. U.S.A.">
        <title>Simulation of Deepwater Horizon oil plume reveals substrate specialization within a complex community of hydrocarbon degraders.</title>
        <authorList>
            <person name="Hu P."/>
            <person name="Dubinsky E.A."/>
            <person name="Probst A.J."/>
            <person name="Wang J."/>
            <person name="Sieber C.M.K."/>
            <person name="Tom L.M."/>
            <person name="Gardinali P."/>
            <person name="Banfield J.F."/>
            <person name="Atlas R.M."/>
            <person name="Andersen G.L."/>
        </authorList>
    </citation>
    <scope>NUCLEOTIDE SEQUENCE [LARGE SCALE GENOMIC DNA]</scope>
</reference>
<organism evidence="2 3">
    <name type="scientific">Colwellia psychrerythraea</name>
    <name type="common">Vibrio psychroerythus</name>
    <dbReference type="NCBI Taxonomy" id="28229"/>
    <lineage>
        <taxon>Bacteria</taxon>
        <taxon>Pseudomonadati</taxon>
        <taxon>Pseudomonadota</taxon>
        <taxon>Gammaproteobacteria</taxon>
        <taxon>Alteromonadales</taxon>
        <taxon>Colwelliaceae</taxon>
        <taxon>Colwellia</taxon>
    </lineage>
</organism>
<evidence type="ECO:0000259" key="1">
    <source>
        <dbReference type="PROSITE" id="PS51186"/>
    </source>
</evidence>
<dbReference type="EMBL" id="MAAF01000003">
    <property type="protein sequence ID" value="OUR85086.1"/>
    <property type="molecule type" value="Genomic_DNA"/>
</dbReference>
<dbReference type="Pfam" id="PF00583">
    <property type="entry name" value="Acetyltransf_1"/>
    <property type="match status" value="1"/>
</dbReference>